<organism evidence="1 2">
    <name type="scientific">Leersia perrieri</name>
    <dbReference type="NCBI Taxonomy" id="77586"/>
    <lineage>
        <taxon>Eukaryota</taxon>
        <taxon>Viridiplantae</taxon>
        <taxon>Streptophyta</taxon>
        <taxon>Embryophyta</taxon>
        <taxon>Tracheophyta</taxon>
        <taxon>Spermatophyta</taxon>
        <taxon>Magnoliopsida</taxon>
        <taxon>Liliopsida</taxon>
        <taxon>Poales</taxon>
        <taxon>Poaceae</taxon>
        <taxon>BOP clade</taxon>
        <taxon>Oryzoideae</taxon>
        <taxon>Oryzeae</taxon>
        <taxon>Oryzinae</taxon>
        <taxon>Leersia</taxon>
    </lineage>
</organism>
<dbReference type="Proteomes" id="UP000032180">
    <property type="component" value="Chromosome 11"/>
</dbReference>
<protein>
    <submittedName>
        <fullName evidence="1">Uncharacterized protein</fullName>
    </submittedName>
</protein>
<reference evidence="1 2" key="1">
    <citation type="submission" date="2012-08" db="EMBL/GenBank/DDBJ databases">
        <title>Oryza genome evolution.</title>
        <authorList>
            <person name="Wing R.A."/>
        </authorList>
    </citation>
    <scope>NUCLEOTIDE SEQUENCE</scope>
</reference>
<evidence type="ECO:0000313" key="1">
    <source>
        <dbReference type="EnsemblPlants" id="LPERR11G10620.1"/>
    </source>
</evidence>
<reference evidence="1" key="3">
    <citation type="submission" date="2015-04" db="UniProtKB">
        <authorList>
            <consortium name="EnsemblPlants"/>
        </authorList>
    </citation>
    <scope>IDENTIFICATION</scope>
</reference>
<reference evidence="2" key="2">
    <citation type="submission" date="2013-12" db="EMBL/GenBank/DDBJ databases">
        <authorList>
            <person name="Yu Y."/>
            <person name="Lee S."/>
            <person name="de Baynast K."/>
            <person name="Wissotski M."/>
            <person name="Liu L."/>
            <person name="Talag J."/>
            <person name="Goicoechea J."/>
            <person name="Angelova A."/>
            <person name="Jetty R."/>
            <person name="Kudrna D."/>
            <person name="Golser W."/>
            <person name="Rivera L."/>
            <person name="Zhang J."/>
            <person name="Wing R."/>
        </authorList>
    </citation>
    <scope>NUCLEOTIDE SEQUENCE</scope>
</reference>
<evidence type="ECO:0000313" key="2">
    <source>
        <dbReference type="Proteomes" id="UP000032180"/>
    </source>
</evidence>
<name>A0A0D9XS07_9ORYZ</name>
<accession>A0A0D9XS07</accession>
<dbReference type="AlphaFoldDB" id="A0A0D9XS07"/>
<keyword evidence="2" id="KW-1185">Reference proteome</keyword>
<dbReference type="Gramene" id="LPERR11G10620.1">
    <property type="protein sequence ID" value="LPERR11G10620.1"/>
    <property type="gene ID" value="LPERR11G10620"/>
</dbReference>
<sequence length="171" mass="18955">MPLRWWKKMKGKYQPTLLQYINTPLVSKPYRLNLHHSISHHYHLINHRIGSPSIAISLPTITISSSAIAVSSSTIAIGSPTITIGSSAIADPAIPNSTTKFNFSTFLINIFGINIYEFVPEQHEEAASKSPLASDDLKAKLKDIDKWLNVSIDFLVSNTGSIRDRNLAIED</sequence>
<dbReference type="HOGENOM" id="CLU_1565124_0_0_1"/>
<dbReference type="EnsemblPlants" id="LPERR11G10620.1">
    <property type="protein sequence ID" value="LPERR11G10620.1"/>
    <property type="gene ID" value="LPERR11G10620"/>
</dbReference>
<proteinExistence type="predicted"/>